<evidence type="ECO:0000259" key="1">
    <source>
        <dbReference type="Pfam" id="PF14291"/>
    </source>
</evidence>
<sequence length="812" mass="92252">MVYRQEKGKRDGTMKKEELELKKTKSTESIRNVETLFVLVFRIHASRASKIPPFDRTCIENNKLESSNDITITNNCSTTSTSIQCTASSSDQSVVDVNEESEKSELNVIPNPLTQNNTNNFKDPADWTNSNICRNYIAKFGYDQNIDADFTSSKRSYSDYNRDCSKSIFTKNRKKGENVSRKWLVYSISKFVLFCAPCKLFGCSTQLGDAGFNDWKNGHLLISRHENSLAHENITLSFITLQSDVGRIDTQLATQVTDEMNYWKAVLHRIVEVIKFLGAKGLSFRGDNEQLNKINNGNFLGTLELLAKFNPFIAQHIEKYGNRGKGTPSYLSSTSYEELLLLMKNDIIKIILKELKAAKYYSLIVDSTPDIANVDQLVIALRYVLPSSVPAERFLIFIPNSGHKSEEMGNVVMDFLNSHNIPIENCRGQSYDNARNMSGQYSGLQSRIKSFNSFAEYVPCSAHSLNLVGTCAAESCNSATSFFMLLQELYNFFSSSTARWDILKTYLKKNLSVKKLSVTCWSARFDACHALVNSYVFIIEAWHSIVDNQKEKAVYKVEANGLLARLKTLETGLMICIWNSILNSLNVTNKKLQSTDIDLHTVLDLYNGFENYLVQIRDDFDVFENKAVEITDCSEYAKDSKRKKKKKAMADESRSQPLTEITGKIDFIRNVYYVIIDTLKCQLSSRRQAYEKISDIYGCIPTLYKTPRNTCGTLAKYFIDDVENSSLLIDECILFSKLIFTDKNVKSVLSMYKYIKIKELECMFPNFEVVMRMYLSTAVSNCSGERAFSVLKSKILLEVNHEGGKTECISNI</sequence>
<dbReference type="PANTHER" id="PTHR45749:SF23">
    <property type="entry name" value="ZINC FINGER MYM-TYPE PROTEIN 1-LIKE"/>
    <property type="match status" value="1"/>
</dbReference>
<dbReference type="SUPFAM" id="SSF53098">
    <property type="entry name" value="Ribonuclease H-like"/>
    <property type="match status" value="1"/>
</dbReference>
<name>A0ABM4CM38_HYDVU</name>
<evidence type="ECO:0000313" key="2">
    <source>
        <dbReference type="Proteomes" id="UP001652625"/>
    </source>
</evidence>
<protein>
    <submittedName>
        <fullName evidence="3">Zinc finger MYM-type protein 1-like</fullName>
    </submittedName>
</protein>
<dbReference type="InterPro" id="IPR012337">
    <property type="entry name" value="RNaseH-like_sf"/>
</dbReference>
<reference evidence="3" key="1">
    <citation type="submission" date="2025-08" db="UniProtKB">
        <authorList>
            <consortium name="RefSeq"/>
        </authorList>
    </citation>
    <scope>IDENTIFICATION</scope>
</reference>
<keyword evidence="2" id="KW-1185">Reference proteome</keyword>
<gene>
    <name evidence="3" type="primary">LOC136085490</name>
</gene>
<dbReference type="PANTHER" id="PTHR45749">
    <property type="match status" value="1"/>
</dbReference>
<dbReference type="Proteomes" id="UP001652625">
    <property type="component" value="Chromosome 09"/>
</dbReference>
<proteinExistence type="predicted"/>
<evidence type="ECO:0000313" key="3">
    <source>
        <dbReference type="RefSeq" id="XP_065662874.1"/>
    </source>
</evidence>
<accession>A0ABM4CM38</accession>
<dbReference type="InterPro" id="IPR025398">
    <property type="entry name" value="DUF4371"/>
</dbReference>
<dbReference type="Pfam" id="PF14291">
    <property type="entry name" value="DUF4371"/>
    <property type="match status" value="1"/>
</dbReference>
<organism evidence="2 3">
    <name type="scientific">Hydra vulgaris</name>
    <name type="common">Hydra</name>
    <name type="synonym">Hydra attenuata</name>
    <dbReference type="NCBI Taxonomy" id="6087"/>
    <lineage>
        <taxon>Eukaryota</taxon>
        <taxon>Metazoa</taxon>
        <taxon>Cnidaria</taxon>
        <taxon>Hydrozoa</taxon>
        <taxon>Hydroidolina</taxon>
        <taxon>Anthoathecata</taxon>
        <taxon>Aplanulata</taxon>
        <taxon>Hydridae</taxon>
        <taxon>Hydra</taxon>
    </lineage>
</organism>
<dbReference type="RefSeq" id="XP_065662874.1">
    <property type="nucleotide sequence ID" value="XM_065806802.1"/>
</dbReference>
<feature type="domain" description="DUF4371" evidence="1">
    <location>
        <begin position="248"/>
        <end position="443"/>
    </location>
</feature>
<dbReference type="GeneID" id="136085490"/>